<name>A0A3R9R2Z0_9CREN</name>
<keyword evidence="1" id="KW-0812">Transmembrane</keyword>
<keyword evidence="3" id="KW-1185">Reference proteome</keyword>
<dbReference type="Proteomes" id="UP000277582">
    <property type="component" value="Unassembled WGS sequence"/>
</dbReference>
<evidence type="ECO:0000256" key="1">
    <source>
        <dbReference type="SAM" id="Phobius"/>
    </source>
</evidence>
<dbReference type="EMBL" id="RCOS01000111">
    <property type="protein sequence ID" value="RSN73734.1"/>
    <property type="molecule type" value="Genomic_DNA"/>
</dbReference>
<feature type="transmembrane region" description="Helical" evidence="1">
    <location>
        <begin position="220"/>
        <end position="239"/>
    </location>
</feature>
<keyword evidence="1" id="KW-0472">Membrane</keyword>
<dbReference type="AlphaFoldDB" id="A0A3R9R2Z0"/>
<keyword evidence="1" id="KW-1133">Transmembrane helix</keyword>
<organism evidence="2 3">
    <name type="scientific">Candidatus Methanodesulfokora washburnensis</name>
    <dbReference type="NCBI Taxonomy" id="2478471"/>
    <lineage>
        <taxon>Archaea</taxon>
        <taxon>Thermoproteota</taxon>
        <taxon>Candidatus Korarchaeia</taxon>
        <taxon>Candidatus Korarchaeia incertae sedis</taxon>
        <taxon>Candidatus Methanodesulfokora</taxon>
    </lineage>
</organism>
<reference evidence="2 3" key="1">
    <citation type="submission" date="2018-10" db="EMBL/GenBank/DDBJ databases">
        <title>Co-occurring genomic capacity for anaerobic methane metabolism and dissimilatory sulfite reduction discovered in the Korarchaeota.</title>
        <authorList>
            <person name="Mckay L.J."/>
            <person name="Dlakic M."/>
            <person name="Fields M.W."/>
            <person name="Delmont T.O."/>
            <person name="Eren A.M."/>
            <person name="Jay Z.J."/>
            <person name="Klingelsmith K.B."/>
            <person name="Rusch D.B."/>
            <person name="Inskeep W.P."/>
        </authorList>
    </citation>
    <scope>NUCLEOTIDE SEQUENCE [LARGE SCALE GENOMIC DNA]</scope>
    <source>
        <strain evidence="2 3">MDKW</strain>
    </source>
</reference>
<dbReference type="Gene3D" id="2.60.40.10">
    <property type="entry name" value="Immunoglobulins"/>
    <property type="match status" value="2"/>
</dbReference>
<dbReference type="InterPro" id="IPR013783">
    <property type="entry name" value="Ig-like_fold"/>
</dbReference>
<proteinExistence type="predicted"/>
<gene>
    <name evidence="2" type="ORF">D6D85_09585</name>
</gene>
<dbReference type="InterPro" id="IPR008964">
    <property type="entry name" value="Invasin/intimin_cell_adhesion"/>
</dbReference>
<protein>
    <submittedName>
        <fullName evidence="2">Uncharacterized protein</fullName>
    </submittedName>
</protein>
<evidence type="ECO:0000313" key="3">
    <source>
        <dbReference type="Proteomes" id="UP000277582"/>
    </source>
</evidence>
<evidence type="ECO:0000313" key="2">
    <source>
        <dbReference type="EMBL" id="RSN73734.1"/>
    </source>
</evidence>
<dbReference type="RefSeq" id="WP_125671767.1">
    <property type="nucleotide sequence ID" value="NZ_RCOS01000111.1"/>
</dbReference>
<dbReference type="SUPFAM" id="SSF49373">
    <property type="entry name" value="Invasin/intimin cell-adhesion fragments"/>
    <property type="match status" value="2"/>
</dbReference>
<sequence>MPYSTSRASTDVSVAQALKVSLSVNKSWFTPGDYLVAVARVTDAYGNPVANKEVRFYITDSYLYWIATETTDMNGYANITWTVPWDIGGDKLPCTKRYIQAYAMPESVGSDKIPVAFAYPTRLSVSTDKKTYNPGEIVKVSVKLEYNDFGTWKPLAGRTVSVTFAGNTQSASTGSDGTASVSFTAPSTPGTYSVVAEFKGEGLATTLATTLVEIITSQPVMMFITGALVLTPILAPIIITELGKAIR</sequence>
<accession>A0A3R9R2Z0</accession>
<comment type="caution">
    <text evidence="2">The sequence shown here is derived from an EMBL/GenBank/DDBJ whole genome shotgun (WGS) entry which is preliminary data.</text>
</comment>